<evidence type="ECO:0000313" key="4">
    <source>
        <dbReference type="Proteomes" id="UP000436911"/>
    </source>
</evidence>
<dbReference type="Pfam" id="PF06055">
    <property type="entry name" value="ExoD"/>
    <property type="match status" value="1"/>
</dbReference>
<sequence>MDQRLGGEAEQTEALPLSQILFRIAEDETRARVSIGDIFEALGDRAFGALILIFALPNIVPTPPGTSAITGAPLVFLAAQLMLGWQPWLPGWITKRSLARADFSAIVARIVPWLARGERLLKPRFGLLVKGPAENLLGIMAFILAIILALPIPLGNILPAIALSLFAFALLEKDGLYALVGSVVFLLSIVVVAGVIVALGKAALLLFSISFG</sequence>
<dbReference type="RefSeq" id="WP_060718359.1">
    <property type="nucleotide sequence ID" value="NZ_CP055265.1"/>
</dbReference>
<dbReference type="EMBL" id="QUSG01000015">
    <property type="protein sequence ID" value="KAA3523734.1"/>
    <property type="molecule type" value="Genomic_DNA"/>
</dbReference>
<dbReference type="AlphaFoldDB" id="A0A368NUX5"/>
<proteinExistence type="predicted"/>
<accession>A0A368NUX5</accession>
<protein>
    <submittedName>
        <fullName evidence="3">Exopolysaccharide biosynthesis protein</fullName>
    </submittedName>
</protein>
<dbReference type="PANTHER" id="PTHR41795">
    <property type="entry name" value="EXOPOLYSACCHARIDE SYNTHESIS PROTEIN"/>
    <property type="match status" value="1"/>
</dbReference>
<name>A0A368NUX5_AGRVI</name>
<dbReference type="Proteomes" id="UP000436911">
    <property type="component" value="Unassembled WGS sequence"/>
</dbReference>
<gene>
    <name evidence="3" type="ORF">DXT89_19360</name>
    <name evidence="2" type="ORF">DXT89_20045</name>
</gene>
<reference evidence="3 4" key="1">
    <citation type="submission" date="2018-08" db="EMBL/GenBank/DDBJ databases">
        <title>Genome sequencing of Agrobacterium vitis strain ICMP 10754.</title>
        <authorList>
            <person name="Visnovsky S.B."/>
            <person name="Pitman A.R."/>
        </authorList>
    </citation>
    <scope>NUCLEOTIDE SEQUENCE [LARGE SCALE GENOMIC DNA]</scope>
    <source>
        <strain evidence="3 4">ICMP 10754</strain>
    </source>
</reference>
<organism evidence="3 4">
    <name type="scientific">Agrobacterium vitis</name>
    <name type="common">Rhizobium vitis</name>
    <dbReference type="NCBI Taxonomy" id="373"/>
    <lineage>
        <taxon>Bacteria</taxon>
        <taxon>Pseudomonadati</taxon>
        <taxon>Pseudomonadota</taxon>
        <taxon>Alphaproteobacteria</taxon>
        <taxon>Hyphomicrobiales</taxon>
        <taxon>Rhizobiaceae</taxon>
        <taxon>Rhizobium/Agrobacterium group</taxon>
        <taxon>Agrobacterium</taxon>
    </lineage>
</organism>
<dbReference type="GeneID" id="60683342"/>
<evidence type="ECO:0000256" key="1">
    <source>
        <dbReference type="SAM" id="Phobius"/>
    </source>
</evidence>
<dbReference type="PIRSF" id="PIRSF033239">
    <property type="entry name" value="ExoD"/>
    <property type="match status" value="1"/>
</dbReference>
<feature type="transmembrane region" description="Helical" evidence="1">
    <location>
        <begin position="176"/>
        <end position="209"/>
    </location>
</feature>
<dbReference type="PANTHER" id="PTHR41795:SF1">
    <property type="entry name" value="EXOPOLYSACCHARIDE SYNTHESIS PROTEIN"/>
    <property type="match status" value="1"/>
</dbReference>
<keyword evidence="1" id="KW-0812">Transmembrane</keyword>
<dbReference type="InterPro" id="IPR010331">
    <property type="entry name" value="ExoD"/>
</dbReference>
<dbReference type="EMBL" id="QUSG01000014">
    <property type="protein sequence ID" value="KAA3524142.1"/>
    <property type="molecule type" value="Genomic_DNA"/>
</dbReference>
<keyword evidence="1" id="KW-0472">Membrane</keyword>
<evidence type="ECO:0000313" key="3">
    <source>
        <dbReference type="EMBL" id="KAA3524142.1"/>
    </source>
</evidence>
<feature type="transmembrane region" description="Helical" evidence="1">
    <location>
        <begin position="136"/>
        <end position="169"/>
    </location>
</feature>
<evidence type="ECO:0000313" key="2">
    <source>
        <dbReference type="EMBL" id="KAA3523734.1"/>
    </source>
</evidence>
<dbReference type="OrthoDB" id="8550083at2"/>
<keyword evidence="1" id="KW-1133">Transmembrane helix</keyword>
<comment type="caution">
    <text evidence="3">The sequence shown here is derived from an EMBL/GenBank/DDBJ whole genome shotgun (WGS) entry which is preliminary data.</text>
</comment>